<keyword evidence="1" id="KW-1133">Transmembrane helix</keyword>
<dbReference type="EMBL" id="AP024749">
    <property type="protein sequence ID" value="BCY29188.1"/>
    <property type="molecule type" value="Genomic_DNA"/>
</dbReference>
<accession>A0ABM7S732</accession>
<sequence length="122" mass="14573">MKKEIKYSLLVLGLIALTFFVIYLRSHITYEEFSSEKWKNWIETENTSSLRWDMMNSLRNKHELKGKTKKEIIELLGEPIENKTKDNFRYYLGMAKHGIDTGSLIIQFDENDFVVNYYVWHG</sequence>
<gene>
    <name evidence="2" type="ORF">KK2020170_20560</name>
</gene>
<dbReference type="Proteomes" id="UP000825258">
    <property type="component" value="Chromosome"/>
</dbReference>
<organism evidence="2 3">
    <name type="scientific">Flavobacterium okayamense</name>
    <dbReference type="NCBI Taxonomy" id="2830782"/>
    <lineage>
        <taxon>Bacteria</taxon>
        <taxon>Pseudomonadati</taxon>
        <taxon>Bacteroidota</taxon>
        <taxon>Flavobacteriia</taxon>
        <taxon>Flavobacteriales</taxon>
        <taxon>Flavobacteriaceae</taxon>
        <taxon>Flavobacterium</taxon>
    </lineage>
</organism>
<evidence type="ECO:0000313" key="2">
    <source>
        <dbReference type="EMBL" id="BCY29188.1"/>
    </source>
</evidence>
<protein>
    <recommendedName>
        <fullName evidence="4">SmpA / OmlA family protein</fullName>
    </recommendedName>
</protein>
<evidence type="ECO:0000313" key="3">
    <source>
        <dbReference type="Proteomes" id="UP000825258"/>
    </source>
</evidence>
<evidence type="ECO:0008006" key="4">
    <source>
        <dbReference type="Google" id="ProtNLM"/>
    </source>
</evidence>
<reference evidence="2 3" key="1">
    <citation type="submission" date="2021-06" db="EMBL/GenBank/DDBJ databases">
        <title>Whole genome sequences of Flavobacterium sp. KK2020170 and assembly.</title>
        <authorList>
            <person name="Kitahara K."/>
            <person name="Miyoshi S."/>
            <person name="Uesaka K."/>
        </authorList>
    </citation>
    <scope>NUCLEOTIDE SEQUENCE [LARGE SCALE GENOMIC DNA]</scope>
    <source>
        <strain evidence="2 3">KK2020170</strain>
    </source>
</reference>
<keyword evidence="1" id="KW-0812">Transmembrane</keyword>
<feature type="transmembrane region" description="Helical" evidence="1">
    <location>
        <begin position="7"/>
        <end position="24"/>
    </location>
</feature>
<name>A0ABM7S732_9FLAO</name>
<evidence type="ECO:0000256" key="1">
    <source>
        <dbReference type="SAM" id="Phobius"/>
    </source>
</evidence>
<keyword evidence="1" id="KW-0472">Membrane</keyword>
<keyword evidence="3" id="KW-1185">Reference proteome</keyword>
<dbReference type="RefSeq" id="WP_221258280.1">
    <property type="nucleotide sequence ID" value="NZ_AP024749.1"/>
</dbReference>
<proteinExistence type="predicted"/>